<feature type="compositionally biased region" description="Pro residues" evidence="1">
    <location>
        <begin position="7"/>
        <end position="18"/>
    </location>
</feature>
<evidence type="ECO:0000313" key="3">
    <source>
        <dbReference type="Proteomes" id="UP000265663"/>
    </source>
</evidence>
<gene>
    <name evidence="2" type="ORF">GMOD_00001879</name>
</gene>
<protein>
    <submittedName>
        <fullName evidence="2">Uncharacterized protein</fullName>
    </submittedName>
</protein>
<feature type="compositionally biased region" description="Basic and acidic residues" evidence="1">
    <location>
        <begin position="67"/>
        <end position="78"/>
    </location>
</feature>
<accession>A0A3M7LWI4</accession>
<dbReference type="OrthoDB" id="3801471at2759"/>
<keyword evidence="3" id="KW-1185">Reference proteome</keyword>
<organism evidence="2 3">
    <name type="scientific">Pyrenophora seminiperda CCB06</name>
    <dbReference type="NCBI Taxonomy" id="1302712"/>
    <lineage>
        <taxon>Eukaryota</taxon>
        <taxon>Fungi</taxon>
        <taxon>Dikarya</taxon>
        <taxon>Ascomycota</taxon>
        <taxon>Pezizomycotina</taxon>
        <taxon>Dothideomycetes</taxon>
        <taxon>Pleosporomycetidae</taxon>
        <taxon>Pleosporales</taxon>
        <taxon>Pleosporineae</taxon>
        <taxon>Pleosporaceae</taxon>
        <taxon>Pyrenophora</taxon>
    </lineage>
</organism>
<reference evidence="2 3" key="1">
    <citation type="journal article" date="2014" name="PLoS ONE">
        <title>De novo Genome Assembly of the Fungal Plant Pathogen Pyrenophora semeniperda.</title>
        <authorList>
            <person name="Soliai M.M."/>
            <person name="Meyer S.E."/>
            <person name="Udall J.A."/>
            <person name="Elzinga D.E."/>
            <person name="Hermansen R.A."/>
            <person name="Bodily P.M."/>
            <person name="Hart A.A."/>
            <person name="Coleman C.E."/>
        </authorList>
    </citation>
    <scope>NUCLEOTIDE SEQUENCE [LARGE SCALE GENOMIC DNA]</scope>
    <source>
        <strain evidence="2 3">CCB06</strain>
        <tissue evidence="2">Mycelium</tissue>
    </source>
</reference>
<sequence>MSTHFYPRPPASPPPSPKRPSTARSTIRAITPSPPPSLSEAVRLNYASTGTPNPDSLPDEQTVVRRSKSDGFKTHVDGGDVGPTVPAKTKHVVGLKRGSGGGGALMRRSYSPVKRRPRSMSPVKKIGTVFSQTAPVSQQPETPNKYGAASRQERQQKYPSIQVEAAQDEDDNEASSDTNVEYPDTPTPMSASQKRSAYVPLGTPTPPSVPQSKRALKARPKPSVSSLTRNRAPRADTTSPPLPDRSPSRNVHSQVGTVPLKCADDPHLVMQGSQEGLGDEDVMRQSEVDGQVQLHSHAMSLEDGFVSPDYDLSEKSATAARAESSYVNHSYPLQPRRPPPAPPVDMYGVMNDPTPVSSLAPVPGDNMSQSYVSATSNRTATSNRSVFRIPGRDELERKKAYVEADEGPFAGAITMAHLNQERRVISGESERNARTEKEKILCGCSVM</sequence>
<feature type="compositionally biased region" description="Polar residues" evidence="1">
    <location>
        <begin position="129"/>
        <end position="142"/>
    </location>
</feature>
<evidence type="ECO:0000313" key="2">
    <source>
        <dbReference type="EMBL" id="RMZ66536.1"/>
    </source>
</evidence>
<feature type="region of interest" description="Disordered" evidence="1">
    <location>
        <begin position="1"/>
        <end position="252"/>
    </location>
</feature>
<name>A0A3M7LWI4_9PLEO</name>
<dbReference type="AlphaFoldDB" id="A0A3M7LWI4"/>
<evidence type="ECO:0000256" key="1">
    <source>
        <dbReference type="SAM" id="MobiDB-lite"/>
    </source>
</evidence>
<proteinExistence type="predicted"/>
<dbReference type="Proteomes" id="UP000265663">
    <property type="component" value="Unassembled WGS sequence"/>
</dbReference>
<dbReference type="EMBL" id="KE747809">
    <property type="protein sequence ID" value="RMZ66536.1"/>
    <property type="molecule type" value="Genomic_DNA"/>
</dbReference>